<proteinExistence type="predicted"/>
<dbReference type="AlphaFoldDB" id="A0A0G0LKU9"/>
<name>A0A0G0LKU9_9BACT</name>
<keyword evidence="1 4" id="KW-0413">Isomerase</keyword>
<evidence type="ECO:0000256" key="1">
    <source>
        <dbReference type="ARBA" id="ARBA00023235"/>
    </source>
</evidence>
<keyword evidence="3" id="KW-1133">Transmembrane helix</keyword>
<organism evidence="4 5">
    <name type="scientific">Candidatus Shapirobacteria bacterium GW2011_GWE1_38_92</name>
    <dbReference type="NCBI Taxonomy" id="1618489"/>
    <lineage>
        <taxon>Bacteria</taxon>
        <taxon>Candidatus Shapironibacteriota</taxon>
    </lineage>
</organism>
<evidence type="ECO:0000313" key="4">
    <source>
        <dbReference type="EMBL" id="KKQ91642.1"/>
    </source>
</evidence>
<dbReference type="NCBIfam" id="NF003302">
    <property type="entry name" value="PRK04302.1"/>
    <property type="match status" value="1"/>
</dbReference>
<dbReference type="Proteomes" id="UP000033841">
    <property type="component" value="Unassembled WGS sequence"/>
</dbReference>
<dbReference type="InterPro" id="IPR035990">
    <property type="entry name" value="TIM_sf"/>
</dbReference>
<gene>
    <name evidence="4" type="ORF">UT14_C0008G0005</name>
</gene>
<dbReference type="SUPFAM" id="SSF53850">
    <property type="entry name" value="Periplasmic binding protein-like II"/>
    <property type="match status" value="1"/>
</dbReference>
<dbReference type="PANTHER" id="PTHR43649">
    <property type="entry name" value="ARABINOSE-BINDING PROTEIN-RELATED"/>
    <property type="match status" value="1"/>
</dbReference>
<comment type="caution">
    <text evidence="4">The sequence shown here is derived from an EMBL/GenBank/DDBJ whole genome shotgun (WGS) entry which is preliminary data.</text>
</comment>
<dbReference type="Pfam" id="PF13416">
    <property type="entry name" value="SBP_bac_8"/>
    <property type="match status" value="1"/>
</dbReference>
<dbReference type="SUPFAM" id="SSF51351">
    <property type="entry name" value="Triosephosphate isomerase (TIM)"/>
    <property type="match status" value="1"/>
</dbReference>
<dbReference type="PANTHER" id="PTHR43649:SF12">
    <property type="entry name" value="DIACETYLCHITOBIOSE BINDING PROTEIN DASA"/>
    <property type="match status" value="1"/>
</dbReference>
<feature type="transmembrane region" description="Helical" evidence="3">
    <location>
        <begin position="64"/>
        <end position="86"/>
    </location>
</feature>
<dbReference type="InterPro" id="IPR006059">
    <property type="entry name" value="SBP"/>
</dbReference>
<dbReference type="Pfam" id="PF00121">
    <property type="entry name" value="TIM"/>
    <property type="match status" value="1"/>
</dbReference>
<reference evidence="4 5" key="1">
    <citation type="journal article" date="2015" name="Nature">
        <title>rRNA introns, odd ribosomes, and small enigmatic genomes across a large radiation of phyla.</title>
        <authorList>
            <person name="Brown C.T."/>
            <person name="Hug L.A."/>
            <person name="Thomas B.C."/>
            <person name="Sharon I."/>
            <person name="Castelle C.J."/>
            <person name="Singh A."/>
            <person name="Wilkins M.J."/>
            <person name="Williams K.H."/>
            <person name="Banfield J.F."/>
        </authorList>
    </citation>
    <scope>NUCLEOTIDE SEQUENCE [LARGE SCALE GENOMIC DNA]</scope>
</reference>
<dbReference type="InterPro" id="IPR000652">
    <property type="entry name" value="Triosephosphate_isomerase"/>
</dbReference>
<keyword evidence="3" id="KW-0472">Membrane</keyword>
<accession>A0A0G0LKU9</accession>
<evidence type="ECO:0000256" key="3">
    <source>
        <dbReference type="SAM" id="Phobius"/>
    </source>
</evidence>
<dbReference type="GO" id="GO:0004807">
    <property type="term" value="F:triose-phosphate isomerase activity"/>
    <property type="evidence" value="ECO:0007669"/>
    <property type="project" value="InterPro"/>
</dbReference>
<dbReference type="Gene3D" id="3.20.20.70">
    <property type="entry name" value="Aldolase class I"/>
    <property type="match status" value="1"/>
</dbReference>
<feature type="region of interest" description="Disordered" evidence="2">
    <location>
        <begin position="1"/>
        <end position="22"/>
    </location>
</feature>
<sequence>MNEEDYKSPLPPRRPNLDQSLGENEVVKPVEVVEMPKVSSETTVEKEAVVAGVKPKINLPIKKFFIVGGILAILGLVVFKIILPMLGGRTNEPVTLNYWGLWEDAGIMQGVIDEFETKNPNIKINYVVNQKNDYRTRLIGRLAKTGTDNSVPDIYRIHSSWLPMFDDYLASVPTSDYYDVYKKDLMVKGSFKAVPLMFDSLMLFYNKDLLDAAGKDLPKSWFGLEATAKELTVTNENGGIEVAGVAMGTTENVDHWSDILGLMMQQNGVSWTANEAQDKEKIQSILKFYTLFLTQDQVWDNTLPSSTELFANGKLVFYFAPSWRIFNIGEMNPNLNFGVAPVPQLPTLANVALDKVESGEADGALTNRHWATYWVEAVNSKSKNQQEAWKFMEFLTSKESMEKLFTTASQVRSFGEIYPRKSMAASLNSNLKVKPFLDVANFAQSGYMSSRTFDDGLNDLGMIKYFEDAINGIVNENKTAETVVETVILGMQQTANFKIYKETFGDEAVRLANIVKRVSEKYKIRMVITASALDALRLKDLGVEVWLQNVDEYGEGKHTGWVSAQQAMALEIKGSLINHFEHQGKKGTIAKIIKNKPKDFEMMCCVKTTGQIEDWVARLKPDYIFYEPPELIGSSDKSVATEQPESIKKAVEKAGEIPVVVGAGVKNKEDVVVSLKMGARSVGLASGFVLSEDPERVLTDIAEGFNSV</sequence>
<evidence type="ECO:0000313" key="5">
    <source>
        <dbReference type="Proteomes" id="UP000033841"/>
    </source>
</evidence>
<evidence type="ECO:0000256" key="2">
    <source>
        <dbReference type="SAM" id="MobiDB-lite"/>
    </source>
</evidence>
<dbReference type="Gene3D" id="3.40.190.10">
    <property type="entry name" value="Periplasmic binding protein-like II"/>
    <property type="match status" value="1"/>
</dbReference>
<dbReference type="InterPro" id="IPR050490">
    <property type="entry name" value="Bact_solute-bd_prot1"/>
</dbReference>
<dbReference type="EMBL" id="LBVR01000008">
    <property type="protein sequence ID" value="KKQ91642.1"/>
    <property type="molecule type" value="Genomic_DNA"/>
</dbReference>
<dbReference type="PROSITE" id="PS51440">
    <property type="entry name" value="TIM_2"/>
    <property type="match status" value="1"/>
</dbReference>
<dbReference type="InterPro" id="IPR013785">
    <property type="entry name" value="Aldolase_TIM"/>
</dbReference>
<protein>
    <submittedName>
        <fullName evidence="4">Triosephosphate isomerase</fullName>
    </submittedName>
</protein>
<keyword evidence="3" id="KW-0812">Transmembrane</keyword>